<evidence type="ECO:0000256" key="3">
    <source>
        <dbReference type="ARBA" id="ARBA00023002"/>
    </source>
</evidence>
<evidence type="ECO:0000256" key="6">
    <source>
        <dbReference type="SAM" id="Phobius"/>
    </source>
</evidence>
<gene>
    <name evidence="7" type="ORF">FE784_04375</name>
</gene>
<organism evidence="7 8">
    <name type="scientific">Paenibacillus hemerocallicola</name>
    <dbReference type="NCBI Taxonomy" id="1172614"/>
    <lineage>
        <taxon>Bacteria</taxon>
        <taxon>Bacillati</taxon>
        <taxon>Bacillota</taxon>
        <taxon>Bacilli</taxon>
        <taxon>Bacillales</taxon>
        <taxon>Paenibacillaceae</taxon>
        <taxon>Paenibacillus</taxon>
    </lineage>
</organism>
<dbReference type="PANTHER" id="PTHR43498:SF1">
    <property type="entry name" value="COB--COM HETERODISULFIDE REDUCTASE IRON-SULFUR SUBUNIT A"/>
    <property type="match status" value="1"/>
</dbReference>
<feature type="transmembrane region" description="Helical" evidence="6">
    <location>
        <begin position="21"/>
        <end position="40"/>
    </location>
</feature>
<dbReference type="InterPro" id="IPR039650">
    <property type="entry name" value="HdrA-like"/>
</dbReference>
<evidence type="ECO:0000256" key="4">
    <source>
        <dbReference type="ARBA" id="ARBA00023004"/>
    </source>
</evidence>
<dbReference type="GO" id="GO:0046872">
    <property type="term" value="F:metal ion binding"/>
    <property type="evidence" value="ECO:0007669"/>
    <property type="project" value="UniProtKB-KW"/>
</dbReference>
<dbReference type="PROSITE" id="PS51257">
    <property type="entry name" value="PROKAR_LIPOPROTEIN"/>
    <property type="match status" value="1"/>
</dbReference>
<evidence type="ECO:0000313" key="8">
    <source>
        <dbReference type="Proteomes" id="UP000307943"/>
    </source>
</evidence>
<dbReference type="Pfam" id="PF12831">
    <property type="entry name" value="FAD_oxidored"/>
    <property type="match status" value="1"/>
</dbReference>
<accession>A0A5C4TER8</accession>
<keyword evidence="2" id="KW-0479">Metal-binding</keyword>
<name>A0A5C4TER8_9BACL</name>
<keyword evidence="6" id="KW-1133">Transmembrane helix</keyword>
<dbReference type="AlphaFoldDB" id="A0A5C4TER8"/>
<dbReference type="InterPro" id="IPR036188">
    <property type="entry name" value="FAD/NAD-bd_sf"/>
</dbReference>
<reference evidence="7 8" key="1">
    <citation type="submission" date="2019-05" db="EMBL/GenBank/DDBJ databases">
        <title>We sequenced the genome of Paenibacillus hemerocallicola KCTC 33185 for further insight into its adaptation and study the phylogeny of Paenibacillus.</title>
        <authorList>
            <person name="Narsing Rao M.P."/>
        </authorList>
    </citation>
    <scope>NUCLEOTIDE SEQUENCE [LARGE SCALE GENOMIC DNA]</scope>
    <source>
        <strain evidence="7 8">KCTC 33185</strain>
    </source>
</reference>
<keyword evidence="4" id="KW-0408">Iron</keyword>
<dbReference type="GO" id="GO:0051539">
    <property type="term" value="F:4 iron, 4 sulfur cluster binding"/>
    <property type="evidence" value="ECO:0007669"/>
    <property type="project" value="UniProtKB-KW"/>
</dbReference>
<evidence type="ECO:0000313" key="7">
    <source>
        <dbReference type="EMBL" id="TNJ67624.1"/>
    </source>
</evidence>
<evidence type="ECO:0000256" key="5">
    <source>
        <dbReference type="ARBA" id="ARBA00023014"/>
    </source>
</evidence>
<keyword evidence="6" id="KW-0472">Membrane</keyword>
<keyword evidence="8" id="KW-1185">Reference proteome</keyword>
<keyword evidence="3" id="KW-0560">Oxidoreductase</keyword>
<sequence>MGSMARHVDRRTARKNVIVMLLLIGCAVAIGAVTAVGLLWDRKGKQTTGEPGELAPVQSVQKLQNAYDVIVVGTDPEGVAAAVSASRNGLKTLLVDGRDREILGGLMTLGWLNSLDHNYDREKNSLIPGKADILNQGLFMEWYKKVEGDSFDVVTAANAFNTLVQNEKNIDLLMKAKSIAPKLSAGSNGNQKITGVTVTKADGSVQEIAAKAVIDATQDADIAAEAGVPSTIGRADLGDEKSRMAVTLVFRLNNVTPEVWKQVQKRLKDDGDPNTDANELSAWGYGEMQKYPPNNKERVKMRGLNIGRQNDNTILINALQIFGIDGLDPKSRAEAFEIGKKELPYVLDHMKKLYPEFAGVELTGTAPELYVRETRHMLGEYRLSMIDVLENRDQWDRIAFGSYPVDIQRTSPTDNGAVMSHPLKYAIPFRSIVPLKVDNLLVVGRSASFDTLPHGSARVIPVGMATAESAGAAAKLAIDKGVTFREMSASKEQIATLQDMLNKQGMDLKSYTAKPETFMEQKAYPGLKEVVSMGLVIGGYDNSGFDTKPDSNPQRLLNLMQGVKRVNKLTGDPSGVVAGIQDPAKQPLTLDQAAWTMAKTMGFDVPAAQAVQELIAKGALQQATVDAIADKQKLNNGDTYMMIRDLVESVRKKK</sequence>
<keyword evidence="5" id="KW-0411">Iron-sulfur</keyword>
<dbReference type="Proteomes" id="UP000307943">
    <property type="component" value="Unassembled WGS sequence"/>
</dbReference>
<evidence type="ECO:0000256" key="1">
    <source>
        <dbReference type="ARBA" id="ARBA00022485"/>
    </source>
</evidence>
<dbReference type="Gene3D" id="3.50.50.60">
    <property type="entry name" value="FAD/NAD(P)-binding domain"/>
    <property type="match status" value="1"/>
</dbReference>
<dbReference type="SUPFAM" id="SSF51905">
    <property type="entry name" value="FAD/NAD(P)-binding domain"/>
    <property type="match status" value="1"/>
</dbReference>
<dbReference type="EMBL" id="VDCQ01000004">
    <property type="protein sequence ID" value="TNJ67624.1"/>
    <property type="molecule type" value="Genomic_DNA"/>
</dbReference>
<dbReference type="OrthoDB" id="9777740at2"/>
<keyword evidence="1" id="KW-0004">4Fe-4S</keyword>
<keyword evidence="6" id="KW-0812">Transmembrane</keyword>
<comment type="caution">
    <text evidence="7">The sequence shown here is derived from an EMBL/GenBank/DDBJ whole genome shotgun (WGS) entry which is preliminary data.</text>
</comment>
<proteinExistence type="predicted"/>
<protein>
    <submittedName>
        <fullName evidence="7">FAD-dependent oxidoreductase</fullName>
    </submittedName>
</protein>
<evidence type="ECO:0000256" key="2">
    <source>
        <dbReference type="ARBA" id="ARBA00022723"/>
    </source>
</evidence>
<dbReference type="GO" id="GO:0016491">
    <property type="term" value="F:oxidoreductase activity"/>
    <property type="evidence" value="ECO:0007669"/>
    <property type="project" value="UniProtKB-KW"/>
</dbReference>
<dbReference type="PANTHER" id="PTHR43498">
    <property type="entry name" value="FERREDOXIN:COB-COM HETERODISULFIDE REDUCTASE SUBUNIT A"/>
    <property type="match status" value="1"/>
</dbReference>